<feature type="compositionally biased region" description="Acidic residues" evidence="7">
    <location>
        <begin position="315"/>
        <end position="325"/>
    </location>
</feature>
<comment type="function">
    <text evidence="6">Forms chloride channels.</text>
</comment>
<name>A0A8E0VNT0_9TREM</name>
<sequence>VFTDEEIKMIMAQQPHVQSFVPIVWATSLITLAEKEQRLTNQHALVLLIDELNQFRQGLLKLLFMDYVCVPLVYTQVVTLSVYSYFIASLLGRQYIMDSSPFSKEHNIRDLYFPFFTMLEFIIYMGWLKVAETLVNPMGEDDEDFDINEIIDFNWKISWCIVDGMKPSPPAVVRDIHWHQSVVELPHTEDSRRLLSNACRGSVFDLNVQSAGDYFGSGLSIHGGRRSQDVRGGRLGSILGHLNRFISPRGDGSDTDQTDLEDAELRAIITTPKRPSASVPSASQDGVTVTTTTESRSPSLPVRGLPLKVLTETIKEEEEEEEDSDERPRRASDETSGPQAQVTVESPKVQTTPDVTTRVVIPEGKLLSVDVKPDGHPHEE</sequence>
<dbReference type="GO" id="GO:0005254">
    <property type="term" value="F:chloride channel activity"/>
    <property type="evidence" value="ECO:0007669"/>
    <property type="project" value="UniProtKB-KW"/>
</dbReference>
<dbReference type="OrthoDB" id="201595at2759"/>
<keyword evidence="6" id="KW-0813">Transport</keyword>
<dbReference type="InterPro" id="IPR021134">
    <property type="entry name" value="Bestrophin-like"/>
</dbReference>
<keyword evidence="9" id="KW-1185">Reference proteome</keyword>
<feature type="transmembrane region" description="Helical" evidence="6">
    <location>
        <begin position="111"/>
        <end position="128"/>
    </location>
</feature>
<dbReference type="GO" id="GO:0034707">
    <property type="term" value="C:chloride channel complex"/>
    <property type="evidence" value="ECO:0007669"/>
    <property type="project" value="UniProtKB-KW"/>
</dbReference>
<comment type="subcellular location">
    <subcellularLocation>
        <location evidence="6">Cell membrane</location>
        <topology evidence="6">Multi-pass membrane protein</topology>
    </subcellularLocation>
    <subcellularLocation>
        <location evidence="1">Membrane</location>
    </subcellularLocation>
</comment>
<evidence type="ECO:0000313" key="9">
    <source>
        <dbReference type="Proteomes" id="UP000728185"/>
    </source>
</evidence>
<comment type="similarity">
    <text evidence="5 6">Belongs to the anion channel-forming bestrophin (TC 1.A.46) family. Calcium-sensitive chloride channel subfamily.</text>
</comment>
<evidence type="ECO:0000313" key="8">
    <source>
        <dbReference type="EMBL" id="KAA0199567.1"/>
    </source>
</evidence>
<feature type="transmembrane region" description="Helical" evidence="6">
    <location>
        <begin position="72"/>
        <end position="91"/>
    </location>
</feature>
<keyword evidence="2 6" id="KW-0812">Transmembrane</keyword>
<keyword evidence="3 6" id="KW-1133">Transmembrane helix</keyword>
<keyword evidence="4 6" id="KW-0472">Membrane</keyword>
<dbReference type="PANTHER" id="PTHR10736">
    <property type="entry name" value="BESTROPHIN"/>
    <property type="match status" value="1"/>
</dbReference>
<keyword evidence="6" id="KW-0407">Ion channel</keyword>
<feature type="region of interest" description="Disordered" evidence="7">
    <location>
        <begin position="269"/>
        <end position="380"/>
    </location>
</feature>
<gene>
    <name evidence="8" type="ORF">FBUS_03242</name>
</gene>
<comment type="caution">
    <text evidence="8">The sequence shown here is derived from an EMBL/GenBank/DDBJ whole genome shotgun (WGS) entry which is preliminary data.</text>
</comment>
<dbReference type="AlphaFoldDB" id="A0A8E0VNT0"/>
<evidence type="ECO:0000256" key="7">
    <source>
        <dbReference type="SAM" id="MobiDB-lite"/>
    </source>
</evidence>
<feature type="compositionally biased region" description="Polar residues" evidence="7">
    <location>
        <begin position="335"/>
        <end position="355"/>
    </location>
</feature>
<evidence type="ECO:0000256" key="6">
    <source>
        <dbReference type="RuleBase" id="RU363126"/>
    </source>
</evidence>
<evidence type="ECO:0000256" key="4">
    <source>
        <dbReference type="ARBA" id="ARBA00023136"/>
    </source>
</evidence>
<dbReference type="Proteomes" id="UP000728185">
    <property type="component" value="Unassembled WGS sequence"/>
</dbReference>
<protein>
    <recommendedName>
        <fullName evidence="6">Bestrophin homolog</fullName>
    </recommendedName>
</protein>
<evidence type="ECO:0000256" key="3">
    <source>
        <dbReference type="ARBA" id="ARBA00022989"/>
    </source>
</evidence>
<keyword evidence="6" id="KW-0406">Ion transport</keyword>
<dbReference type="EMBL" id="LUCM01001056">
    <property type="protein sequence ID" value="KAA0199567.1"/>
    <property type="molecule type" value="Genomic_DNA"/>
</dbReference>
<reference evidence="8" key="1">
    <citation type="submission" date="2019-05" db="EMBL/GenBank/DDBJ databases">
        <title>Annotation for the trematode Fasciolopsis buski.</title>
        <authorList>
            <person name="Choi Y.-J."/>
        </authorList>
    </citation>
    <scope>NUCLEOTIDE SEQUENCE</scope>
    <source>
        <strain evidence="8">HT</strain>
        <tissue evidence="8">Whole worm</tissue>
    </source>
</reference>
<feature type="non-terminal residue" evidence="8">
    <location>
        <position position="380"/>
    </location>
</feature>
<feature type="compositionally biased region" description="Polar residues" evidence="7">
    <location>
        <begin position="278"/>
        <end position="298"/>
    </location>
</feature>
<accession>A0A8E0VNT0</accession>
<keyword evidence="6" id="KW-0869">Chloride channel</keyword>
<evidence type="ECO:0000256" key="1">
    <source>
        <dbReference type="ARBA" id="ARBA00004370"/>
    </source>
</evidence>
<keyword evidence="6" id="KW-1003">Cell membrane</keyword>
<dbReference type="InterPro" id="IPR000615">
    <property type="entry name" value="Bestrophin"/>
</dbReference>
<proteinExistence type="inferred from homology"/>
<evidence type="ECO:0000256" key="5">
    <source>
        <dbReference type="ARBA" id="ARBA00034769"/>
    </source>
</evidence>
<feature type="compositionally biased region" description="Basic and acidic residues" evidence="7">
    <location>
        <begin position="371"/>
        <end position="380"/>
    </location>
</feature>
<keyword evidence="6" id="KW-0868">Chloride</keyword>
<evidence type="ECO:0000256" key="2">
    <source>
        <dbReference type="ARBA" id="ARBA00022692"/>
    </source>
</evidence>
<organism evidence="8 9">
    <name type="scientific">Fasciolopsis buskii</name>
    <dbReference type="NCBI Taxonomy" id="27845"/>
    <lineage>
        <taxon>Eukaryota</taxon>
        <taxon>Metazoa</taxon>
        <taxon>Spiralia</taxon>
        <taxon>Lophotrochozoa</taxon>
        <taxon>Platyhelminthes</taxon>
        <taxon>Trematoda</taxon>
        <taxon>Digenea</taxon>
        <taxon>Plagiorchiida</taxon>
        <taxon>Echinostomata</taxon>
        <taxon>Echinostomatoidea</taxon>
        <taxon>Fasciolidae</taxon>
        <taxon>Fasciolopsis</taxon>
    </lineage>
</organism>
<dbReference type="GO" id="GO:0005886">
    <property type="term" value="C:plasma membrane"/>
    <property type="evidence" value="ECO:0007669"/>
    <property type="project" value="UniProtKB-SubCell"/>
</dbReference>
<dbReference type="Pfam" id="PF01062">
    <property type="entry name" value="Bestrophin"/>
    <property type="match status" value="1"/>
</dbReference>